<keyword evidence="3" id="KW-1185">Reference proteome</keyword>
<feature type="transmembrane region" description="Helical" evidence="1">
    <location>
        <begin position="193"/>
        <end position="213"/>
    </location>
</feature>
<gene>
    <name evidence="2" type="ORF">QTJ16_001376</name>
</gene>
<dbReference type="EMBL" id="JAUBYV010000001">
    <property type="protein sequence ID" value="KAK2630556.1"/>
    <property type="molecule type" value="Genomic_DNA"/>
</dbReference>
<evidence type="ECO:0000256" key="1">
    <source>
        <dbReference type="SAM" id="Phobius"/>
    </source>
</evidence>
<keyword evidence="1" id="KW-0472">Membrane</keyword>
<accession>A0AAD9WHY3</accession>
<dbReference type="InterPro" id="IPR052337">
    <property type="entry name" value="SAT4-like"/>
</dbReference>
<dbReference type="Proteomes" id="UP001285354">
    <property type="component" value="Unassembled WGS sequence"/>
</dbReference>
<name>A0AAD9WHY3_9HELO</name>
<protein>
    <recommendedName>
        <fullName evidence="4">Integral membrane protein</fullName>
    </recommendedName>
</protein>
<comment type="caution">
    <text evidence="2">The sequence shown here is derived from an EMBL/GenBank/DDBJ whole genome shotgun (WGS) entry which is preliminary data.</text>
</comment>
<feature type="transmembrane region" description="Helical" evidence="1">
    <location>
        <begin position="153"/>
        <end position="173"/>
    </location>
</feature>
<evidence type="ECO:0000313" key="3">
    <source>
        <dbReference type="Proteomes" id="UP001285354"/>
    </source>
</evidence>
<evidence type="ECO:0008006" key="4">
    <source>
        <dbReference type="Google" id="ProtNLM"/>
    </source>
</evidence>
<proteinExistence type="predicted"/>
<sequence length="356" mass="40225">MSIDTSCSSFGNCTILAGTKTNGTIFAPRYDESYPVPYWHQNMELAAICTCNSLTLMVIIARLIYRRKKFKRWKGDDVLMAVAGFFLILLYASQLGAIQYGSGLHMQNVPRAWRKMHWHVFWIGVSVPIDIVIMGVPLRILNRVRLRNYEKRILQLVFCATFLGTICCIVGIYGSFVTRTAESQQLFYQETVFVMLQVIEIFAYALGATFPVLSRYIIAAVDHPDPTHANFSSWARYVPDFFLTSPRHIALRTHTRTRTRHQNDTARRTTLRNPSPELHTIIRPLSSERDLPLACSPALYKSGSSSSCSSGNADLDLEKAAAEGGVRVHLEVLVEHDTDESSLREFLQLSKKGNAR</sequence>
<feature type="transmembrane region" description="Helical" evidence="1">
    <location>
        <begin position="45"/>
        <end position="65"/>
    </location>
</feature>
<dbReference type="PANTHER" id="PTHR33048:SF47">
    <property type="entry name" value="INTEGRAL MEMBRANE PROTEIN-RELATED"/>
    <property type="match status" value="1"/>
</dbReference>
<evidence type="ECO:0000313" key="2">
    <source>
        <dbReference type="EMBL" id="KAK2630556.1"/>
    </source>
</evidence>
<organism evidence="2 3">
    <name type="scientific">Diplocarpon rosae</name>
    <dbReference type="NCBI Taxonomy" id="946125"/>
    <lineage>
        <taxon>Eukaryota</taxon>
        <taxon>Fungi</taxon>
        <taxon>Dikarya</taxon>
        <taxon>Ascomycota</taxon>
        <taxon>Pezizomycotina</taxon>
        <taxon>Leotiomycetes</taxon>
        <taxon>Helotiales</taxon>
        <taxon>Drepanopezizaceae</taxon>
        <taxon>Diplocarpon</taxon>
    </lineage>
</organism>
<dbReference type="PANTHER" id="PTHR33048">
    <property type="entry name" value="PTH11-LIKE INTEGRAL MEMBRANE PROTEIN (AFU_ORTHOLOGUE AFUA_5G11245)"/>
    <property type="match status" value="1"/>
</dbReference>
<feature type="transmembrane region" description="Helical" evidence="1">
    <location>
        <begin position="77"/>
        <end position="100"/>
    </location>
</feature>
<dbReference type="AlphaFoldDB" id="A0AAD9WHY3"/>
<keyword evidence="1" id="KW-0812">Transmembrane</keyword>
<reference evidence="2" key="1">
    <citation type="submission" date="2023-06" db="EMBL/GenBank/DDBJ databases">
        <title>Draft genome of Marssonina rosae.</title>
        <authorList>
            <person name="Cheng Q."/>
        </authorList>
    </citation>
    <scope>NUCLEOTIDE SEQUENCE</scope>
    <source>
        <strain evidence="2">R4</strain>
    </source>
</reference>
<feature type="transmembrane region" description="Helical" evidence="1">
    <location>
        <begin position="120"/>
        <end position="141"/>
    </location>
</feature>
<keyword evidence="1" id="KW-1133">Transmembrane helix</keyword>